<evidence type="ECO:0000259" key="2">
    <source>
        <dbReference type="Pfam" id="PF13456"/>
    </source>
</evidence>
<sequence>MLGADWTGHPTAITQRGCCFLVFFAGGAHGSPATGVIGTAVVRVHVMTGTYATQYINSGRYCGDKVTALKAAHLGLLRGLRQCITTGWGPVHVIGGSKGVMQQQTTRRPPRAKPLRGTFWKLRRTADAVSVGSWTEQPREYNKTATELARLAGLTERSIDWNVREQPIEGQRWRSITDYIQTDVAQWLIAHEQSTLAEGAAAKV</sequence>
<gene>
    <name evidence="3" type="ORF">PF006_g28116</name>
</gene>
<dbReference type="EMBL" id="QXGA01004076">
    <property type="protein sequence ID" value="KAE9076502.1"/>
    <property type="molecule type" value="Genomic_DNA"/>
</dbReference>
<keyword evidence="1" id="KW-0732">Signal</keyword>
<dbReference type="Proteomes" id="UP000440732">
    <property type="component" value="Unassembled WGS sequence"/>
</dbReference>
<reference evidence="3 4" key="1">
    <citation type="submission" date="2018-08" db="EMBL/GenBank/DDBJ databases">
        <title>Genomic investigation of the strawberry pathogen Phytophthora fragariae indicates pathogenicity is determined by transcriptional variation in three key races.</title>
        <authorList>
            <person name="Adams T.M."/>
            <person name="Armitage A.D."/>
            <person name="Sobczyk M.K."/>
            <person name="Bates H.J."/>
            <person name="Dunwell J.M."/>
            <person name="Nellist C.F."/>
            <person name="Harrison R.J."/>
        </authorList>
    </citation>
    <scope>NUCLEOTIDE SEQUENCE [LARGE SCALE GENOMIC DNA]</scope>
    <source>
        <strain evidence="3 4">NOV-5</strain>
    </source>
</reference>
<dbReference type="Pfam" id="PF13456">
    <property type="entry name" value="RVT_3"/>
    <property type="match status" value="1"/>
</dbReference>
<protein>
    <recommendedName>
        <fullName evidence="2">RNase H type-1 domain-containing protein</fullName>
    </recommendedName>
</protein>
<feature type="signal peptide" evidence="1">
    <location>
        <begin position="1"/>
        <end position="30"/>
    </location>
</feature>
<dbReference type="GO" id="GO:0003676">
    <property type="term" value="F:nucleic acid binding"/>
    <property type="evidence" value="ECO:0007669"/>
    <property type="project" value="InterPro"/>
</dbReference>
<dbReference type="InterPro" id="IPR002156">
    <property type="entry name" value="RNaseH_domain"/>
</dbReference>
<feature type="domain" description="RNase H type-1" evidence="2">
    <location>
        <begin position="62"/>
        <end position="151"/>
    </location>
</feature>
<evidence type="ECO:0000313" key="3">
    <source>
        <dbReference type="EMBL" id="KAE9076502.1"/>
    </source>
</evidence>
<dbReference type="GO" id="GO:0004523">
    <property type="term" value="F:RNA-DNA hybrid ribonuclease activity"/>
    <property type="evidence" value="ECO:0007669"/>
    <property type="project" value="InterPro"/>
</dbReference>
<evidence type="ECO:0000313" key="4">
    <source>
        <dbReference type="Proteomes" id="UP000440732"/>
    </source>
</evidence>
<proteinExistence type="predicted"/>
<evidence type="ECO:0000256" key="1">
    <source>
        <dbReference type="SAM" id="SignalP"/>
    </source>
</evidence>
<feature type="chain" id="PRO_5025531302" description="RNase H type-1 domain-containing protein" evidence="1">
    <location>
        <begin position="31"/>
        <end position="204"/>
    </location>
</feature>
<accession>A0A6A3QIP4</accession>
<dbReference type="AlphaFoldDB" id="A0A6A3QIP4"/>
<dbReference type="Gene3D" id="3.30.420.10">
    <property type="entry name" value="Ribonuclease H-like superfamily/Ribonuclease H"/>
    <property type="match status" value="1"/>
</dbReference>
<comment type="caution">
    <text evidence="3">The sequence shown here is derived from an EMBL/GenBank/DDBJ whole genome shotgun (WGS) entry which is preliminary data.</text>
</comment>
<dbReference type="InterPro" id="IPR036397">
    <property type="entry name" value="RNaseH_sf"/>
</dbReference>
<organism evidence="3 4">
    <name type="scientific">Phytophthora fragariae</name>
    <dbReference type="NCBI Taxonomy" id="53985"/>
    <lineage>
        <taxon>Eukaryota</taxon>
        <taxon>Sar</taxon>
        <taxon>Stramenopiles</taxon>
        <taxon>Oomycota</taxon>
        <taxon>Peronosporomycetes</taxon>
        <taxon>Peronosporales</taxon>
        <taxon>Peronosporaceae</taxon>
        <taxon>Phytophthora</taxon>
    </lineage>
</organism>
<name>A0A6A3QIP4_9STRA</name>